<keyword evidence="2" id="KW-1185">Reference proteome</keyword>
<organism evidence="1 2">
    <name type="scientific">Catharanthus roseus</name>
    <name type="common">Madagascar periwinkle</name>
    <name type="synonym">Vinca rosea</name>
    <dbReference type="NCBI Taxonomy" id="4058"/>
    <lineage>
        <taxon>Eukaryota</taxon>
        <taxon>Viridiplantae</taxon>
        <taxon>Streptophyta</taxon>
        <taxon>Embryophyta</taxon>
        <taxon>Tracheophyta</taxon>
        <taxon>Spermatophyta</taxon>
        <taxon>Magnoliopsida</taxon>
        <taxon>eudicotyledons</taxon>
        <taxon>Gunneridae</taxon>
        <taxon>Pentapetalae</taxon>
        <taxon>asterids</taxon>
        <taxon>lamiids</taxon>
        <taxon>Gentianales</taxon>
        <taxon>Apocynaceae</taxon>
        <taxon>Rauvolfioideae</taxon>
        <taxon>Vinceae</taxon>
        <taxon>Catharanthinae</taxon>
        <taxon>Catharanthus</taxon>
    </lineage>
</organism>
<protein>
    <submittedName>
        <fullName evidence="1">Uncharacterized protein</fullName>
    </submittedName>
</protein>
<comment type="caution">
    <text evidence="1">The sequence shown here is derived from an EMBL/GenBank/DDBJ whole genome shotgun (WGS) entry which is preliminary data.</text>
</comment>
<dbReference type="Proteomes" id="UP001060085">
    <property type="component" value="Linkage Group LG08"/>
</dbReference>
<sequence>MNAAVFTNTITIPKIKHPNPRNRKCKIDKNSLPFCHSVSIVLNPINLSLEEEIPPNALRRKLDSSWRGGFSLGVDLGFTRTGLALSKGFSIRPLSVLELRGQKLELQLIDIAQRQEVDEFIIGLPKSSDGKETPQSNKVRSVAGRLAIRAAERGWRVYLQDEYGTSTEAMDHMIDMGLSKSARRGRIDAYAAMMVLERYFSVAGKEVELVLPKHLDLQAKLRNALAQDADFL</sequence>
<evidence type="ECO:0000313" key="1">
    <source>
        <dbReference type="EMBL" id="KAI5647428.1"/>
    </source>
</evidence>
<accession>A0ACB9ZJ55</accession>
<evidence type="ECO:0000313" key="2">
    <source>
        <dbReference type="Proteomes" id="UP001060085"/>
    </source>
</evidence>
<name>A0ACB9ZJ55_CATRO</name>
<gene>
    <name evidence="1" type="ORF">M9H77_33433</name>
</gene>
<dbReference type="EMBL" id="CM044708">
    <property type="protein sequence ID" value="KAI5647428.1"/>
    <property type="molecule type" value="Genomic_DNA"/>
</dbReference>
<proteinExistence type="predicted"/>
<reference evidence="2" key="1">
    <citation type="journal article" date="2023" name="Nat. Plants">
        <title>Single-cell RNA sequencing provides a high-resolution roadmap for understanding the multicellular compartmentation of specialized metabolism.</title>
        <authorList>
            <person name="Sun S."/>
            <person name="Shen X."/>
            <person name="Li Y."/>
            <person name="Li Y."/>
            <person name="Wang S."/>
            <person name="Li R."/>
            <person name="Zhang H."/>
            <person name="Shen G."/>
            <person name="Guo B."/>
            <person name="Wei J."/>
            <person name="Xu J."/>
            <person name="St-Pierre B."/>
            <person name="Chen S."/>
            <person name="Sun C."/>
        </authorList>
    </citation>
    <scope>NUCLEOTIDE SEQUENCE [LARGE SCALE GENOMIC DNA]</scope>
</reference>